<sequence length="118" mass="13270">MPKPARRRVGRRGLRVPMGEGTVKGGSPEPHHMAPCFPFTYHVNGGAMVSRLAGDEKDLRFESRSIYDKSLTPAKLFRLGSVSVDEYGSPKVLIFRSYWEREAVEKTEKFRKSQGLAS</sequence>
<dbReference type="EMBL" id="JAOYFB010000038">
    <property type="protein sequence ID" value="KAK4027215.1"/>
    <property type="molecule type" value="Genomic_DNA"/>
</dbReference>
<evidence type="ECO:0000313" key="3">
    <source>
        <dbReference type="Proteomes" id="UP001234178"/>
    </source>
</evidence>
<keyword evidence="3" id="KW-1185">Reference proteome</keyword>
<accession>A0ABR0AQ74</accession>
<evidence type="ECO:0000313" key="2">
    <source>
        <dbReference type="EMBL" id="KAK4027215.1"/>
    </source>
</evidence>
<reference evidence="2 3" key="1">
    <citation type="journal article" date="2023" name="Nucleic Acids Res.">
        <title>The hologenome of Daphnia magna reveals possible DNA methylation and microbiome-mediated evolution of the host genome.</title>
        <authorList>
            <person name="Chaturvedi A."/>
            <person name="Li X."/>
            <person name="Dhandapani V."/>
            <person name="Marshall H."/>
            <person name="Kissane S."/>
            <person name="Cuenca-Cambronero M."/>
            <person name="Asole G."/>
            <person name="Calvet F."/>
            <person name="Ruiz-Romero M."/>
            <person name="Marangio P."/>
            <person name="Guigo R."/>
            <person name="Rago D."/>
            <person name="Mirbahai L."/>
            <person name="Eastwood N."/>
            <person name="Colbourne J.K."/>
            <person name="Zhou J."/>
            <person name="Mallon E."/>
            <person name="Orsini L."/>
        </authorList>
    </citation>
    <scope>NUCLEOTIDE SEQUENCE [LARGE SCALE GENOMIC DNA]</scope>
    <source>
        <strain evidence="2">LRV0_1</strain>
    </source>
</reference>
<dbReference type="Proteomes" id="UP001234178">
    <property type="component" value="Unassembled WGS sequence"/>
</dbReference>
<proteinExistence type="predicted"/>
<comment type="caution">
    <text evidence="2">The sequence shown here is derived from an EMBL/GenBank/DDBJ whole genome shotgun (WGS) entry which is preliminary data.</text>
</comment>
<organism evidence="2 3">
    <name type="scientific">Daphnia magna</name>
    <dbReference type="NCBI Taxonomy" id="35525"/>
    <lineage>
        <taxon>Eukaryota</taxon>
        <taxon>Metazoa</taxon>
        <taxon>Ecdysozoa</taxon>
        <taxon>Arthropoda</taxon>
        <taxon>Crustacea</taxon>
        <taxon>Branchiopoda</taxon>
        <taxon>Diplostraca</taxon>
        <taxon>Cladocera</taxon>
        <taxon>Anomopoda</taxon>
        <taxon>Daphniidae</taxon>
        <taxon>Daphnia</taxon>
    </lineage>
</organism>
<feature type="region of interest" description="Disordered" evidence="1">
    <location>
        <begin position="1"/>
        <end position="29"/>
    </location>
</feature>
<evidence type="ECO:0000256" key="1">
    <source>
        <dbReference type="SAM" id="MobiDB-lite"/>
    </source>
</evidence>
<protein>
    <submittedName>
        <fullName evidence="2">Uncharacterized protein</fullName>
    </submittedName>
</protein>
<feature type="compositionally biased region" description="Basic residues" evidence="1">
    <location>
        <begin position="1"/>
        <end position="14"/>
    </location>
</feature>
<name>A0ABR0AQ74_9CRUS</name>
<gene>
    <name evidence="2" type="ORF">OUZ56_016227</name>
</gene>